<protein>
    <submittedName>
        <fullName evidence="1">Uncharacterized protein</fullName>
    </submittedName>
</protein>
<name>A0A1Z8AIU0_9FLAO</name>
<evidence type="ECO:0000313" key="1">
    <source>
        <dbReference type="EMBL" id="OUS10247.1"/>
    </source>
</evidence>
<proteinExistence type="predicted"/>
<dbReference type="EMBL" id="MAAX01000197">
    <property type="protein sequence ID" value="OUS10247.1"/>
    <property type="molecule type" value="Genomic_DNA"/>
</dbReference>
<dbReference type="RefSeq" id="WP_303687879.1">
    <property type="nucleotide sequence ID" value="NZ_CAJXYO010000047.1"/>
</dbReference>
<evidence type="ECO:0000313" key="2">
    <source>
        <dbReference type="Proteomes" id="UP000196102"/>
    </source>
</evidence>
<organism evidence="1 2">
    <name type="scientific">Nonlabens dokdonensis</name>
    <dbReference type="NCBI Taxonomy" id="328515"/>
    <lineage>
        <taxon>Bacteria</taxon>
        <taxon>Pseudomonadati</taxon>
        <taxon>Bacteroidota</taxon>
        <taxon>Flavobacteriia</taxon>
        <taxon>Flavobacteriales</taxon>
        <taxon>Flavobacteriaceae</taxon>
        <taxon>Nonlabens</taxon>
    </lineage>
</organism>
<accession>A0A1Z8AIU0</accession>
<comment type="caution">
    <text evidence="1">The sequence shown here is derived from an EMBL/GenBank/DDBJ whole genome shotgun (WGS) entry which is preliminary data.</text>
</comment>
<dbReference type="Proteomes" id="UP000196102">
    <property type="component" value="Unassembled WGS sequence"/>
</dbReference>
<reference evidence="2" key="1">
    <citation type="journal article" date="2017" name="Proc. Natl. Acad. Sci. U.S.A.">
        <title>Simulation of Deepwater Horizon oil plume reveals substrate specialization within a complex community of hydrocarbon-degraders.</title>
        <authorList>
            <person name="Hu P."/>
            <person name="Dubinsky E.A."/>
            <person name="Probst A.J."/>
            <person name="Wang J."/>
            <person name="Sieber C.M.K."/>
            <person name="Tom L.M."/>
            <person name="Gardinali P."/>
            <person name="Banfield J.F."/>
            <person name="Atlas R.M."/>
            <person name="Andersen G.L."/>
        </authorList>
    </citation>
    <scope>NUCLEOTIDE SEQUENCE [LARGE SCALE GENOMIC DNA]</scope>
</reference>
<dbReference type="AlphaFoldDB" id="A0A1Z8AIU0"/>
<gene>
    <name evidence="1" type="ORF">A9Q93_12975</name>
</gene>
<sequence>MEIEQFFTQLVFKDLNFTQKEDQVYLFPAADFKEVIERCAQNGIGIYKILVWKNDEVVHILSHEKFLKKATDLRWAKTAYFQHAREDSSYLFSANFKVSEKLLERASLFVPKVKDEEE</sequence>